<feature type="transmembrane region" description="Helical" evidence="2">
    <location>
        <begin position="165"/>
        <end position="184"/>
    </location>
</feature>
<keyword evidence="2" id="KW-0472">Membrane</keyword>
<evidence type="ECO:0000313" key="3">
    <source>
        <dbReference type="EMBL" id="KAK4228529.1"/>
    </source>
</evidence>
<reference evidence="3" key="2">
    <citation type="submission" date="2023-05" db="EMBL/GenBank/DDBJ databases">
        <authorList>
            <consortium name="Lawrence Berkeley National Laboratory"/>
            <person name="Steindorff A."/>
            <person name="Hensen N."/>
            <person name="Bonometti L."/>
            <person name="Westerberg I."/>
            <person name="Brannstrom I.O."/>
            <person name="Guillou S."/>
            <person name="Cros-Aarteil S."/>
            <person name="Calhoun S."/>
            <person name="Haridas S."/>
            <person name="Kuo A."/>
            <person name="Mondo S."/>
            <person name="Pangilinan J."/>
            <person name="Riley R."/>
            <person name="Labutti K."/>
            <person name="Andreopoulos B."/>
            <person name="Lipzen A."/>
            <person name="Chen C."/>
            <person name="Yanf M."/>
            <person name="Daum C."/>
            <person name="Ng V."/>
            <person name="Clum A."/>
            <person name="Ohm R."/>
            <person name="Martin F."/>
            <person name="Silar P."/>
            <person name="Natvig D."/>
            <person name="Lalanne C."/>
            <person name="Gautier V."/>
            <person name="Ament-Velasquez S.L."/>
            <person name="Kruys A."/>
            <person name="Hutchinson M.I."/>
            <person name="Powell A.J."/>
            <person name="Barry K."/>
            <person name="Miller A.N."/>
            <person name="Grigoriev I.V."/>
            <person name="Debuchy R."/>
            <person name="Gladieux P."/>
            <person name="Thoren M.H."/>
            <person name="Johannesson H."/>
        </authorList>
    </citation>
    <scope>NUCLEOTIDE SEQUENCE</scope>
    <source>
        <strain evidence="3">CBS 990.96</strain>
    </source>
</reference>
<keyword evidence="2" id="KW-0812">Transmembrane</keyword>
<comment type="caution">
    <text evidence="3">The sequence shown here is derived from an EMBL/GenBank/DDBJ whole genome shotgun (WGS) entry which is preliminary data.</text>
</comment>
<feature type="region of interest" description="Disordered" evidence="1">
    <location>
        <begin position="1"/>
        <end position="102"/>
    </location>
</feature>
<dbReference type="Proteomes" id="UP001301958">
    <property type="component" value="Unassembled WGS sequence"/>
</dbReference>
<feature type="transmembrane region" description="Helical" evidence="2">
    <location>
        <begin position="554"/>
        <end position="572"/>
    </location>
</feature>
<organism evidence="3 4">
    <name type="scientific">Podospora fimiseda</name>
    <dbReference type="NCBI Taxonomy" id="252190"/>
    <lineage>
        <taxon>Eukaryota</taxon>
        <taxon>Fungi</taxon>
        <taxon>Dikarya</taxon>
        <taxon>Ascomycota</taxon>
        <taxon>Pezizomycotina</taxon>
        <taxon>Sordariomycetes</taxon>
        <taxon>Sordariomycetidae</taxon>
        <taxon>Sordariales</taxon>
        <taxon>Podosporaceae</taxon>
        <taxon>Podospora</taxon>
    </lineage>
</organism>
<reference evidence="3" key="1">
    <citation type="journal article" date="2023" name="Mol. Phylogenet. Evol.">
        <title>Genome-scale phylogeny and comparative genomics of the fungal order Sordariales.</title>
        <authorList>
            <person name="Hensen N."/>
            <person name="Bonometti L."/>
            <person name="Westerberg I."/>
            <person name="Brannstrom I.O."/>
            <person name="Guillou S."/>
            <person name="Cros-Aarteil S."/>
            <person name="Calhoun S."/>
            <person name="Haridas S."/>
            <person name="Kuo A."/>
            <person name="Mondo S."/>
            <person name="Pangilinan J."/>
            <person name="Riley R."/>
            <person name="LaButti K."/>
            <person name="Andreopoulos B."/>
            <person name="Lipzen A."/>
            <person name="Chen C."/>
            <person name="Yan M."/>
            <person name="Daum C."/>
            <person name="Ng V."/>
            <person name="Clum A."/>
            <person name="Steindorff A."/>
            <person name="Ohm R.A."/>
            <person name="Martin F."/>
            <person name="Silar P."/>
            <person name="Natvig D.O."/>
            <person name="Lalanne C."/>
            <person name="Gautier V."/>
            <person name="Ament-Velasquez S.L."/>
            <person name="Kruys A."/>
            <person name="Hutchinson M.I."/>
            <person name="Powell A.J."/>
            <person name="Barry K."/>
            <person name="Miller A.N."/>
            <person name="Grigoriev I.V."/>
            <person name="Debuchy R."/>
            <person name="Gladieux P."/>
            <person name="Hiltunen Thoren M."/>
            <person name="Johannesson H."/>
        </authorList>
    </citation>
    <scope>NUCLEOTIDE SEQUENCE</scope>
    <source>
        <strain evidence="3">CBS 990.96</strain>
    </source>
</reference>
<dbReference type="PANTHER" id="PTHR35394">
    <property type="entry name" value="DUF3176 DOMAIN-CONTAINING PROTEIN"/>
    <property type="match status" value="1"/>
</dbReference>
<evidence type="ECO:0000256" key="2">
    <source>
        <dbReference type="SAM" id="Phobius"/>
    </source>
</evidence>
<evidence type="ECO:0000256" key="1">
    <source>
        <dbReference type="SAM" id="MobiDB-lite"/>
    </source>
</evidence>
<protein>
    <submittedName>
        <fullName evidence="3">Uncharacterized protein</fullName>
    </submittedName>
</protein>
<sequence>MDNRRSDNLSPKTVGQPERNPWFNLRSLSPLSRPIPTPNNANNDKNHPQILPSSTSKSSKTKGPPRILRRETSSSGAWSHKAEPPSAPSEITPDDNASIFTQGLAHPQPRSRYNLATPTQEQYLGERGFEDWHEEFWYALLSVLSLIGLALFLKNYDGAVLPLQFGWTGGFSFETAVVALVTFMRGCMDAYVGSAVSQGAWIWVSERAQMRRKGREVPRLGDFSLFDAASRGMSGSLELVWRLRGRHLGCVGAMIMVLGYGFEAFSQEMVTFEQQRRKFDNVTAAPVPARGIISTEIPNIAVSCETANCTWPIIPTLGACGECATITTDKTCNEAARICTYSTASGTSIQNPMDSGERDAFIVSPSNGTLHQINTTSRAYFSVFDLISISQSTDQGTMVSAAECALWFCVQAHRVTVENGVQNDTIVANHSTATLSLTNSAHGGEHAFVNIPKLFNTDNSTRYAVTHEAMLALRNFMASITVGTVLTTLNTIDSSSDWVEAMSNATSWDLSQWIETFALSLTNEFRLHGSVSSTSSARYAGEATQLTPVVKVHWMWLFYPGFMILLSLYFFLHTFIACSRDGICGWKGGVLPLLFCAVDEGIYDKGQGGMEIPGGLEERVAGVRVAMFRELEGKDEDGKEKVRWGFRTVDEDEDLRERERGKERVMDEGVLEN</sequence>
<keyword evidence="2" id="KW-1133">Transmembrane helix</keyword>
<dbReference type="InterPro" id="IPR021514">
    <property type="entry name" value="DUF3176"/>
</dbReference>
<dbReference type="EMBL" id="MU865317">
    <property type="protein sequence ID" value="KAK4228529.1"/>
    <property type="molecule type" value="Genomic_DNA"/>
</dbReference>
<accession>A0AAN7H5N4</accession>
<dbReference type="Pfam" id="PF11374">
    <property type="entry name" value="DUF3176"/>
    <property type="match status" value="1"/>
</dbReference>
<evidence type="ECO:0000313" key="4">
    <source>
        <dbReference type="Proteomes" id="UP001301958"/>
    </source>
</evidence>
<proteinExistence type="predicted"/>
<feature type="compositionally biased region" description="Low complexity" evidence="1">
    <location>
        <begin position="53"/>
        <end position="62"/>
    </location>
</feature>
<dbReference type="PANTHER" id="PTHR35394:SF5">
    <property type="entry name" value="DUF3176 DOMAIN-CONTAINING PROTEIN"/>
    <property type="match status" value="1"/>
</dbReference>
<gene>
    <name evidence="3" type="ORF">QBC38DRAFT_508850</name>
</gene>
<keyword evidence="4" id="KW-1185">Reference proteome</keyword>
<name>A0AAN7H5N4_9PEZI</name>
<dbReference type="AlphaFoldDB" id="A0AAN7H5N4"/>
<feature type="transmembrane region" description="Helical" evidence="2">
    <location>
        <begin position="136"/>
        <end position="153"/>
    </location>
</feature>